<feature type="domain" description="Fibronectin type-III" evidence="2">
    <location>
        <begin position="1115"/>
        <end position="1186"/>
    </location>
</feature>
<dbReference type="PROSITE" id="PS50853">
    <property type="entry name" value="FN3"/>
    <property type="match status" value="2"/>
</dbReference>
<keyword evidence="4" id="KW-1185">Reference proteome</keyword>
<feature type="region of interest" description="Disordered" evidence="1">
    <location>
        <begin position="808"/>
        <end position="830"/>
    </location>
</feature>
<proteinExistence type="predicted"/>
<feature type="compositionally biased region" description="Acidic residues" evidence="1">
    <location>
        <begin position="116"/>
        <end position="126"/>
    </location>
</feature>
<evidence type="ECO:0000313" key="4">
    <source>
        <dbReference type="Proteomes" id="UP000812440"/>
    </source>
</evidence>
<feature type="region of interest" description="Disordered" evidence="1">
    <location>
        <begin position="383"/>
        <end position="477"/>
    </location>
</feature>
<organism evidence="3 4">
    <name type="scientific">Hymenochirus boettgeri</name>
    <name type="common">Congo dwarf clawed frog</name>
    <dbReference type="NCBI Taxonomy" id="247094"/>
    <lineage>
        <taxon>Eukaryota</taxon>
        <taxon>Metazoa</taxon>
        <taxon>Chordata</taxon>
        <taxon>Craniata</taxon>
        <taxon>Vertebrata</taxon>
        <taxon>Euteleostomi</taxon>
        <taxon>Amphibia</taxon>
        <taxon>Batrachia</taxon>
        <taxon>Anura</taxon>
        <taxon>Pipoidea</taxon>
        <taxon>Pipidae</taxon>
        <taxon>Pipinae</taxon>
        <taxon>Hymenochirus</taxon>
    </lineage>
</organism>
<dbReference type="PRINTS" id="PR00014">
    <property type="entry name" value="FNTYPEIII"/>
</dbReference>
<dbReference type="InterPro" id="IPR036116">
    <property type="entry name" value="FN3_sf"/>
</dbReference>
<dbReference type="InterPro" id="IPR003961">
    <property type="entry name" value="FN3_dom"/>
</dbReference>
<feature type="compositionally biased region" description="Polar residues" evidence="1">
    <location>
        <begin position="438"/>
        <end position="447"/>
    </location>
</feature>
<dbReference type="Gene3D" id="2.60.40.10">
    <property type="entry name" value="Immunoglobulins"/>
    <property type="match status" value="1"/>
</dbReference>
<evidence type="ECO:0000259" key="2">
    <source>
        <dbReference type="PROSITE" id="PS50853"/>
    </source>
</evidence>
<feature type="domain" description="Fibronectin type-III" evidence="2">
    <location>
        <begin position="4"/>
        <end position="99"/>
    </location>
</feature>
<protein>
    <recommendedName>
        <fullName evidence="2">Fibronectin type-III domain-containing protein</fullName>
    </recommendedName>
</protein>
<dbReference type="EMBL" id="JAACNH010000004">
    <property type="protein sequence ID" value="KAG8444216.1"/>
    <property type="molecule type" value="Genomic_DNA"/>
</dbReference>
<sequence length="1186" mass="131831">PTSSPENLNVKPQNDKGTTVIAKWDELDDDNGKIKEYIVSYAPAMKPFGGKSISYSARTTSAIINGLQPGERYIFKIRAANRRGQGPQSKAVTVIMPKASTVSNTEHSQSQTDDTEKYEDSEEENKEDLLSTSDLTNLKPSVKTDTELGSTNTLSHTNLSEKEPNKETGIVEFNQQLSKVTKDSNPTTARPKLSPPPQRRRIHPMYMKKPFNYGLNNGRRPLRKISDQKEVDKKHISPTHSPDEDNKTNDLETDNSDIHTHSEKDPPTKETDIEPDENREDRTYTDHEHSKNVAKNVSPVDDYSRQTDMRSYGDKDESMLDLKKSKSSDSLLLSNPKKEPPFTNQSKTLSRLPSVSGAGKSFPNTARILKQNRPNNSLNLTLTSVQSKKYSTDNEERSKVRLAVTNTEESDNSKKQSMIQLNRESKITPSRKTGPLSELQTKPSDQLNKAKDSHSTPNLFNPASAVIIQTKDKNDRSRYSDFRKQFLSPETSAQGTSNLDSSLKFSSVSEHREQIGTGKVEPISSVQNSLHFEHKTLKTAMNTVTPSTPHATTKIMSTTTSSTIETKLSSKAYQPNSRDYLKYDSHAKSTEAKPSTYNKQNPVPAFTGKSALSILEYYRRRSSQVNPNVGSKLTNRSKAKVQPSSSVQTTTALSTTMPSTVTPQFLDEKSHIKSTKYSVNDFETKNKMSSFSQVPSSNLKDEEGLSAPLIVKDQKSSGRSSSNHKYSFLQSKSNRITTVSPTSHSQISTRASPYRLIPSFSRRQSIGRTPKYVTTRSPTTTSIPTVSTTPSLPLYQKIINQRLRSPERRPFSRPFSRQGNGRPRLIPKTNNECSANSNGNFIGQRMVFGPEGTKWVDLNRGLVLNPEGRYLQDTEGKPLHMNGTPVVSPDGMPLFGHGRFSKPVAIAQDKPVLSLGGRPLRGLEVPRTTRIPTTTTTTATTTIATTTTTTTTTAMPTINIETTEDPPMPSCPPGTYSQYDEEGNLIMGPDDKPDCYSEEDSFSGQDLIDTTETTESVTILELDEDNDLFETTMPSVILTTTEPSTPYMVPAIKQFTSNLVSEFDVAGKKRFTAPYVTYISKDPSAPCSLTEALEHFQVENLEDIIPKDISEKVLPPRNISYNITVVAVEGCHSFVILDWAKPKKGDFITGYLVYSASYDDFLRNKWSTRNAGATSFPVENLKPNTR</sequence>
<feature type="compositionally biased region" description="Polar residues" evidence="1">
    <location>
        <begin position="147"/>
        <end position="158"/>
    </location>
</feature>
<name>A0A8T2JP20_9PIPI</name>
<feature type="compositionally biased region" description="Basic and acidic residues" evidence="1">
    <location>
        <begin position="279"/>
        <end position="291"/>
    </location>
</feature>
<feature type="region of interest" description="Disordered" evidence="1">
    <location>
        <begin position="99"/>
        <end position="362"/>
    </location>
</feature>
<dbReference type="SMART" id="SM00060">
    <property type="entry name" value="FN3"/>
    <property type="match status" value="1"/>
</dbReference>
<gene>
    <name evidence="3" type="ORF">GDO86_009414</name>
</gene>
<comment type="caution">
    <text evidence="3">The sequence shown here is derived from an EMBL/GenBank/DDBJ whole genome shotgun (WGS) entry which is preliminary data.</text>
</comment>
<dbReference type="CDD" id="cd00063">
    <property type="entry name" value="FN3"/>
    <property type="match status" value="1"/>
</dbReference>
<feature type="compositionally biased region" description="Basic and acidic residues" evidence="1">
    <location>
        <begin position="224"/>
        <end position="272"/>
    </location>
</feature>
<dbReference type="PANTHER" id="PTHR23197:SF8">
    <property type="entry name" value="FIBRONECTIN TYPE III DOMAIN-CONTAINING PROTEIN 1"/>
    <property type="match status" value="1"/>
</dbReference>
<feature type="compositionally biased region" description="Polar residues" evidence="1">
    <location>
        <begin position="415"/>
        <end position="431"/>
    </location>
</feature>
<feature type="region of interest" description="Disordered" evidence="1">
    <location>
        <begin position="623"/>
        <end position="655"/>
    </location>
</feature>
<accession>A0A8T2JP20</accession>
<dbReference type="InterPro" id="IPR013783">
    <property type="entry name" value="Ig-like_fold"/>
</dbReference>
<feature type="compositionally biased region" description="Polar residues" evidence="1">
    <location>
        <begin position="623"/>
        <end position="648"/>
    </location>
</feature>
<feature type="compositionally biased region" description="Polar residues" evidence="1">
    <location>
        <begin position="173"/>
        <end position="188"/>
    </location>
</feature>
<reference evidence="3" key="1">
    <citation type="thesis" date="2020" institute="ProQuest LLC" country="789 East Eisenhower Parkway, Ann Arbor, MI, USA">
        <title>Comparative Genomics and Chromosome Evolution.</title>
        <authorList>
            <person name="Mudd A.B."/>
        </authorList>
    </citation>
    <scope>NUCLEOTIDE SEQUENCE</scope>
    <source>
        <strain evidence="3">Female2</strain>
        <tissue evidence="3">Blood</tissue>
    </source>
</reference>
<dbReference type="Proteomes" id="UP000812440">
    <property type="component" value="Chromosome 5"/>
</dbReference>
<dbReference type="OrthoDB" id="6129306at2759"/>
<feature type="non-terminal residue" evidence="3">
    <location>
        <position position="1186"/>
    </location>
</feature>
<dbReference type="PANTHER" id="PTHR23197">
    <property type="entry name" value="TARSH-RELATED FIBRONECTIN DOMAIN-CONTAINING"/>
    <property type="match status" value="1"/>
</dbReference>
<feature type="compositionally biased region" description="Basic and acidic residues" evidence="1">
    <location>
        <begin position="390"/>
        <end position="399"/>
    </location>
</feature>
<evidence type="ECO:0000313" key="3">
    <source>
        <dbReference type="EMBL" id="KAG8444216.1"/>
    </source>
</evidence>
<feature type="compositionally biased region" description="Polar residues" evidence="1">
    <location>
        <begin position="100"/>
        <end position="111"/>
    </location>
</feature>
<dbReference type="AlphaFoldDB" id="A0A8T2JP20"/>
<feature type="compositionally biased region" description="Basic and acidic residues" evidence="1">
    <location>
        <begin position="302"/>
        <end position="327"/>
    </location>
</feature>
<dbReference type="Pfam" id="PF00041">
    <property type="entry name" value="fn3"/>
    <property type="match status" value="1"/>
</dbReference>
<evidence type="ECO:0000256" key="1">
    <source>
        <dbReference type="SAM" id="MobiDB-lite"/>
    </source>
</evidence>
<dbReference type="SUPFAM" id="SSF49265">
    <property type="entry name" value="Fibronectin type III"/>
    <property type="match status" value="1"/>
</dbReference>
<feature type="compositionally biased region" description="Polar residues" evidence="1">
    <location>
        <begin position="342"/>
        <end position="353"/>
    </location>
</feature>